<evidence type="ECO:0000313" key="4">
    <source>
        <dbReference type="Proteomes" id="UP000275267"/>
    </source>
</evidence>
<dbReference type="PANTHER" id="PTHR33018">
    <property type="entry name" value="OS10G0338966 PROTEIN-RELATED"/>
    <property type="match status" value="1"/>
</dbReference>
<evidence type="ECO:0000256" key="1">
    <source>
        <dbReference type="SAM" id="MobiDB-lite"/>
    </source>
</evidence>
<accession>A0A3L6SYT3</accession>
<name>A0A3L6SYT3_PANMI</name>
<sequence>MLIELGQGVVLPEEKVCHMVPVQDGYVVVKIDYVYQNIEAIPLDIPLLDAEIFTFGDARNTRIQWKKSGILIPPMGRSSSTGGAQKRTRTPTPSPLSPMVQMPHPPSQKIDQAIKDQTLEPVTVDALGSPPKKRRLTTPKTATVKKGRGKAAAAAKKAMKVKGKEAPKEPANAWTLAHPKFVMGKPMLTTEELASAGVNTRGLHRHYISHAMQQEDLSIVGEFKAQDLHSGPGYFSVAWQLNKESKECDLGVAFIDPQHFSATVIAKDPDHDMRDDKDKLEKQRLLAIREKVAQFLLVDVISDKGRHLYWTKVTGVDFILGGLVTKKGDGSLVKSVTYYAT</sequence>
<dbReference type="Proteomes" id="UP000275267">
    <property type="component" value="Unassembled WGS sequence"/>
</dbReference>
<comment type="caution">
    <text evidence="3">The sequence shown here is derived from an EMBL/GenBank/DDBJ whole genome shotgun (WGS) entry which is preliminary data.</text>
</comment>
<feature type="domain" description="DUF8039" evidence="2">
    <location>
        <begin position="3"/>
        <end position="72"/>
    </location>
</feature>
<gene>
    <name evidence="3" type="ORF">C2845_PM05G17920</name>
</gene>
<dbReference type="PANTHER" id="PTHR33018:SF34">
    <property type="entry name" value="OS02G0472350 PROTEIN"/>
    <property type="match status" value="1"/>
</dbReference>
<dbReference type="InterPro" id="IPR058352">
    <property type="entry name" value="DUF8039"/>
</dbReference>
<protein>
    <recommendedName>
        <fullName evidence="2">DUF8039 domain-containing protein</fullName>
    </recommendedName>
</protein>
<organism evidence="3 4">
    <name type="scientific">Panicum miliaceum</name>
    <name type="common">Proso millet</name>
    <name type="synonym">Broomcorn millet</name>
    <dbReference type="NCBI Taxonomy" id="4540"/>
    <lineage>
        <taxon>Eukaryota</taxon>
        <taxon>Viridiplantae</taxon>
        <taxon>Streptophyta</taxon>
        <taxon>Embryophyta</taxon>
        <taxon>Tracheophyta</taxon>
        <taxon>Spermatophyta</taxon>
        <taxon>Magnoliopsida</taxon>
        <taxon>Liliopsida</taxon>
        <taxon>Poales</taxon>
        <taxon>Poaceae</taxon>
        <taxon>PACMAD clade</taxon>
        <taxon>Panicoideae</taxon>
        <taxon>Panicodae</taxon>
        <taxon>Paniceae</taxon>
        <taxon>Panicinae</taxon>
        <taxon>Panicum</taxon>
        <taxon>Panicum sect. Panicum</taxon>
    </lineage>
</organism>
<feature type="region of interest" description="Disordered" evidence="1">
    <location>
        <begin position="124"/>
        <end position="151"/>
    </location>
</feature>
<reference evidence="4" key="1">
    <citation type="journal article" date="2019" name="Nat. Commun.">
        <title>The genome of broomcorn millet.</title>
        <authorList>
            <person name="Zou C."/>
            <person name="Miki D."/>
            <person name="Li D."/>
            <person name="Tang Q."/>
            <person name="Xiao L."/>
            <person name="Rajput S."/>
            <person name="Deng P."/>
            <person name="Jia W."/>
            <person name="Huang R."/>
            <person name="Zhang M."/>
            <person name="Sun Y."/>
            <person name="Hu J."/>
            <person name="Fu X."/>
            <person name="Schnable P.S."/>
            <person name="Li F."/>
            <person name="Zhang H."/>
            <person name="Feng B."/>
            <person name="Zhu X."/>
            <person name="Liu R."/>
            <person name="Schnable J.C."/>
            <person name="Zhu J.-K."/>
            <person name="Zhang H."/>
        </authorList>
    </citation>
    <scope>NUCLEOTIDE SEQUENCE [LARGE SCALE GENOMIC DNA]</scope>
</reference>
<proteinExistence type="predicted"/>
<dbReference type="STRING" id="4540.A0A3L6SYT3"/>
<evidence type="ECO:0000259" key="2">
    <source>
        <dbReference type="Pfam" id="PF26133"/>
    </source>
</evidence>
<feature type="region of interest" description="Disordered" evidence="1">
    <location>
        <begin position="71"/>
        <end position="107"/>
    </location>
</feature>
<dbReference type="AlphaFoldDB" id="A0A3L6SYT3"/>
<dbReference type="EMBL" id="PQIB02000003">
    <property type="protein sequence ID" value="RLN28314.1"/>
    <property type="molecule type" value="Genomic_DNA"/>
</dbReference>
<evidence type="ECO:0000313" key="3">
    <source>
        <dbReference type="EMBL" id="RLN28314.1"/>
    </source>
</evidence>
<feature type="compositionally biased region" description="Basic residues" evidence="1">
    <location>
        <begin position="131"/>
        <end position="149"/>
    </location>
</feature>
<dbReference type="OrthoDB" id="717856at2759"/>
<dbReference type="Pfam" id="PF26133">
    <property type="entry name" value="DUF8039"/>
    <property type="match status" value="1"/>
</dbReference>
<keyword evidence="4" id="KW-1185">Reference proteome</keyword>